<dbReference type="SUPFAM" id="SSF52172">
    <property type="entry name" value="CheY-like"/>
    <property type="match status" value="1"/>
</dbReference>
<proteinExistence type="predicted"/>
<sequence length="152" mass="16312">MTSPSRQRPVVLVYSHRPQVREQIMTAIGRRPAADIGRIDFLECSGVNEVLMALDGQLADLAILDGEAQPTGGIGVSRQLHLEARGPVPPIILAVRRADDRWLASWAQADEILLYPLDPVTAAETVAQVLRRGGLRGDDATVPTSDATGAGR</sequence>
<gene>
    <name evidence="3" type="ORF">FDO65_01700</name>
</gene>
<dbReference type="InterPro" id="IPR011006">
    <property type="entry name" value="CheY-like_superfamily"/>
</dbReference>
<evidence type="ECO:0000256" key="1">
    <source>
        <dbReference type="PROSITE-ProRule" id="PRU00169"/>
    </source>
</evidence>
<comment type="caution">
    <text evidence="3">The sequence shown here is derived from an EMBL/GenBank/DDBJ whole genome shotgun (WGS) entry which is preliminary data.</text>
</comment>
<dbReference type="InterPro" id="IPR001789">
    <property type="entry name" value="Sig_transdc_resp-reg_receiver"/>
</dbReference>
<name>A0A4U6QJI2_9ACTN</name>
<dbReference type="GO" id="GO:0000160">
    <property type="term" value="P:phosphorelay signal transduction system"/>
    <property type="evidence" value="ECO:0007669"/>
    <property type="project" value="InterPro"/>
</dbReference>
<feature type="modified residue" description="4-aspartylphosphate" evidence="1">
    <location>
        <position position="65"/>
    </location>
</feature>
<protein>
    <submittedName>
        <fullName evidence="3">DNA-binding response regulator</fullName>
    </submittedName>
</protein>
<dbReference type="Proteomes" id="UP000306985">
    <property type="component" value="Unassembled WGS sequence"/>
</dbReference>
<accession>A0A4U6QJI2</accession>
<keyword evidence="1" id="KW-0597">Phosphoprotein</keyword>
<dbReference type="PROSITE" id="PS50110">
    <property type="entry name" value="RESPONSE_REGULATORY"/>
    <property type="match status" value="1"/>
</dbReference>
<reference evidence="3 4" key="1">
    <citation type="submission" date="2019-05" db="EMBL/GenBank/DDBJ databases">
        <title>Nakamurella sp. N5BH11, whole genome shotgun sequence.</title>
        <authorList>
            <person name="Tuo L."/>
        </authorList>
    </citation>
    <scope>NUCLEOTIDE SEQUENCE [LARGE SCALE GENOMIC DNA]</scope>
    <source>
        <strain evidence="3 4">N5BH11</strain>
    </source>
</reference>
<dbReference type="GO" id="GO:0003677">
    <property type="term" value="F:DNA binding"/>
    <property type="evidence" value="ECO:0007669"/>
    <property type="project" value="UniProtKB-KW"/>
</dbReference>
<dbReference type="EMBL" id="SZZH01000001">
    <property type="protein sequence ID" value="TKV60451.1"/>
    <property type="molecule type" value="Genomic_DNA"/>
</dbReference>
<evidence type="ECO:0000313" key="3">
    <source>
        <dbReference type="EMBL" id="TKV60451.1"/>
    </source>
</evidence>
<keyword evidence="3" id="KW-0238">DNA-binding</keyword>
<dbReference type="RefSeq" id="WP_137447755.1">
    <property type="nucleotide sequence ID" value="NZ_SZZH01000001.1"/>
</dbReference>
<organism evidence="3 4">
    <name type="scientific">Nakamurella flava</name>
    <dbReference type="NCBI Taxonomy" id="2576308"/>
    <lineage>
        <taxon>Bacteria</taxon>
        <taxon>Bacillati</taxon>
        <taxon>Actinomycetota</taxon>
        <taxon>Actinomycetes</taxon>
        <taxon>Nakamurellales</taxon>
        <taxon>Nakamurellaceae</taxon>
        <taxon>Nakamurella</taxon>
    </lineage>
</organism>
<dbReference type="OrthoDB" id="3395459at2"/>
<keyword evidence="4" id="KW-1185">Reference proteome</keyword>
<dbReference type="AlphaFoldDB" id="A0A4U6QJI2"/>
<evidence type="ECO:0000259" key="2">
    <source>
        <dbReference type="PROSITE" id="PS50110"/>
    </source>
</evidence>
<evidence type="ECO:0000313" key="4">
    <source>
        <dbReference type="Proteomes" id="UP000306985"/>
    </source>
</evidence>
<feature type="domain" description="Response regulatory" evidence="2">
    <location>
        <begin position="10"/>
        <end position="130"/>
    </location>
</feature>